<dbReference type="AlphaFoldDB" id="A0A1H0TYE9"/>
<dbReference type="OrthoDB" id="3786830at2"/>
<dbReference type="RefSeq" id="WP_091787248.1">
    <property type="nucleotide sequence ID" value="NZ_LT629711.1"/>
</dbReference>
<dbReference type="Proteomes" id="UP000199077">
    <property type="component" value="Chromosome I"/>
</dbReference>
<sequence>MFDSTPGQSDSPVAACTVDAVHRRDHHHVGEESCHPHRVEVVHLGHRAIAVCHDCGQDSGFIPERDADQLATEHRTETATADPSSFMPHVA</sequence>
<evidence type="ECO:0000313" key="2">
    <source>
        <dbReference type="EMBL" id="SDP58790.1"/>
    </source>
</evidence>
<proteinExistence type="predicted"/>
<protein>
    <submittedName>
        <fullName evidence="2">Uncharacterized protein</fullName>
    </submittedName>
</protein>
<dbReference type="EMBL" id="LT629711">
    <property type="protein sequence ID" value="SDP58790.1"/>
    <property type="molecule type" value="Genomic_DNA"/>
</dbReference>
<keyword evidence="3" id="KW-1185">Reference proteome</keyword>
<evidence type="ECO:0000256" key="1">
    <source>
        <dbReference type="SAM" id="MobiDB-lite"/>
    </source>
</evidence>
<organism evidence="2 3">
    <name type="scientific">Pedococcus dokdonensis</name>
    <dbReference type="NCBI Taxonomy" id="443156"/>
    <lineage>
        <taxon>Bacteria</taxon>
        <taxon>Bacillati</taxon>
        <taxon>Actinomycetota</taxon>
        <taxon>Actinomycetes</taxon>
        <taxon>Micrococcales</taxon>
        <taxon>Intrasporangiaceae</taxon>
        <taxon>Pedococcus</taxon>
    </lineage>
</organism>
<name>A0A1H0TYE9_9MICO</name>
<accession>A0A1H0TYE9</accession>
<feature type="region of interest" description="Disordered" evidence="1">
    <location>
        <begin position="70"/>
        <end position="91"/>
    </location>
</feature>
<reference evidence="3" key="1">
    <citation type="submission" date="2016-10" db="EMBL/GenBank/DDBJ databases">
        <authorList>
            <person name="Varghese N."/>
            <person name="Submissions S."/>
        </authorList>
    </citation>
    <scope>NUCLEOTIDE SEQUENCE [LARGE SCALE GENOMIC DNA]</scope>
    <source>
        <strain evidence="3">DSM 22329</strain>
    </source>
</reference>
<gene>
    <name evidence="2" type="ORF">SAMN04489867_3030</name>
</gene>
<evidence type="ECO:0000313" key="3">
    <source>
        <dbReference type="Proteomes" id="UP000199077"/>
    </source>
</evidence>